<dbReference type="InterPro" id="IPR011050">
    <property type="entry name" value="Pectin_lyase_fold/virulence"/>
</dbReference>
<feature type="region of interest" description="Disordered" evidence="1">
    <location>
        <begin position="488"/>
        <end position="507"/>
    </location>
</feature>
<dbReference type="SUPFAM" id="SSF51126">
    <property type="entry name" value="Pectin lyase-like"/>
    <property type="match status" value="1"/>
</dbReference>
<evidence type="ECO:0000256" key="1">
    <source>
        <dbReference type="SAM" id="MobiDB-lite"/>
    </source>
</evidence>
<feature type="signal peptide" evidence="3">
    <location>
        <begin position="1"/>
        <end position="22"/>
    </location>
</feature>
<feature type="transmembrane region" description="Helical" evidence="2">
    <location>
        <begin position="515"/>
        <end position="534"/>
    </location>
</feature>
<comment type="caution">
    <text evidence="5">The sequence shown here is derived from an EMBL/GenBank/DDBJ whole genome shotgun (WGS) entry which is preliminary data.</text>
</comment>
<evidence type="ECO:0000256" key="3">
    <source>
        <dbReference type="SAM" id="SignalP"/>
    </source>
</evidence>
<dbReference type="EMBL" id="CAJNYU010002403">
    <property type="protein sequence ID" value="CAF3549446.1"/>
    <property type="molecule type" value="Genomic_DNA"/>
</dbReference>
<proteinExistence type="predicted"/>
<dbReference type="Proteomes" id="UP000663869">
    <property type="component" value="Unassembled WGS sequence"/>
</dbReference>
<keyword evidence="2" id="KW-0472">Membrane</keyword>
<keyword evidence="2" id="KW-1133">Transmembrane helix</keyword>
<dbReference type="Proteomes" id="UP000663862">
    <property type="component" value="Unassembled WGS sequence"/>
</dbReference>
<protein>
    <submittedName>
        <fullName evidence="5">Uncharacterized protein</fullName>
    </submittedName>
</protein>
<gene>
    <name evidence="4" type="ORF">FME351_LOCUS19406</name>
    <name evidence="5" type="ORF">TSG867_LOCUS6365</name>
</gene>
<sequence length="538" mass="55047">MKLILFVITILLILNKFLLINGLPATICTPPIALYDTSNATTVVGNGASSSCNETALAIALSLGGIITFNCSLTGQPVTIDIHNQLNVSRATDTIIDGGGIITLNGLGLTRILNFNLNNFLYDTPVLTVQRLTFVNGHCQDSNGGCAIFQANGGTTVVINSIFENNVGPVVGQDTAGGAIWTIGGGTTTIIGSMFLENQCSNGGGLGILGSGLIMVNSYFQGNQATGNGGNPGNGGNGGAISFDGLGRNNSICGTRFTGNQGNKFGGAFFRVAYNGSERNDFNQVIVDNNWIPAASNGLAGGLYIQGSMATITYSSIVGNAASGAGGIFFANQGLVILNSVSLIGNQAYTGLGAALSCTNPVSGTFTNLIVANNYAGAFAAAFAGCSTTITLSNTVIANNTVGNPWPANACSTPMSDGSGVVQSPIGKQAPASGQDALCTNGSVIGLNNVTVILNETNWQIQVIGAQSSYMGPSSNLSVTTYSQISTASSTPSSTPSSNQSSNQSSTHSSAITTFNSSFFIHVISILFIFFLIVRDVQ</sequence>
<organism evidence="5 6">
    <name type="scientific">Rotaria socialis</name>
    <dbReference type="NCBI Taxonomy" id="392032"/>
    <lineage>
        <taxon>Eukaryota</taxon>
        <taxon>Metazoa</taxon>
        <taxon>Spiralia</taxon>
        <taxon>Gnathifera</taxon>
        <taxon>Rotifera</taxon>
        <taxon>Eurotatoria</taxon>
        <taxon>Bdelloidea</taxon>
        <taxon>Philodinida</taxon>
        <taxon>Philodinidae</taxon>
        <taxon>Rotaria</taxon>
    </lineage>
</organism>
<feature type="chain" id="PRO_5036236891" evidence="3">
    <location>
        <begin position="23"/>
        <end position="538"/>
    </location>
</feature>
<accession>A0A820HW91</accession>
<name>A0A820HW91_9BILA</name>
<evidence type="ECO:0000313" key="5">
    <source>
        <dbReference type="EMBL" id="CAF4302721.1"/>
    </source>
</evidence>
<keyword evidence="2" id="KW-0812">Transmembrane</keyword>
<evidence type="ECO:0000313" key="6">
    <source>
        <dbReference type="Proteomes" id="UP000663862"/>
    </source>
</evidence>
<dbReference type="AlphaFoldDB" id="A0A820HW91"/>
<dbReference type="EMBL" id="CAJOBQ010000237">
    <property type="protein sequence ID" value="CAF4302721.1"/>
    <property type="molecule type" value="Genomic_DNA"/>
</dbReference>
<reference evidence="5" key="1">
    <citation type="submission" date="2021-02" db="EMBL/GenBank/DDBJ databases">
        <authorList>
            <person name="Nowell W R."/>
        </authorList>
    </citation>
    <scope>NUCLEOTIDE SEQUENCE</scope>
</reference>
<evidence type="ECO:0000256" key="2">
    <source>
        <dbReference type="SAM" id="Phobius"/>
    </source>
</evidence>
<evidence type="ECO:0000313" key="4">
    <source>
        <dbReference type="EMBL" id="CAF3549446.1"/>
    </source>
</evidence>
<keyword evidence="3" id="KW-0732">Signal</keyword>